<evidence type="ECO:0000256" key="1">
    <source>
        <dbReference type="ARBA" id="ARBA00004749"/>
    </source>
</evidence>
<dbReference type="PANTHER" id="PTHR21427:SF19">
    <property type="entry name" value="UBIQUINONE BIOSYNTHESIS PROTEIN COQ9, MITOCHONDRIAL"/>
    <property type="match status" value="1"/>
</dbReference>
<organism evidence="8 9">
    <name type="scientific">Sandaracinobacteroides saxicola</name>
    <dbReference type="NCBI Taxonomy" id="2759707"/>
    <lineage>
        <taxon>Bacteria</taxon>
        <taxon>Pseudomonadati</taxon>
        <taxon>Pseudomonadota</taxon>
        <taxon>Alphaproteobacteria</taxon>
        <taxon>Sphingomonadales</taxon>
        <taxon>Sphingosinicellaceae</taxon>
        <taxon>Sandaracinobacteroides</taxon>
    </lineage>
</organism>
<dbReference type="InterPro" id="IPR012762">
    <property type="entry name" value="Ubiq_biosynth_COQ9"/>
</dbReference>
<evidence type="ECO:0000256" key="2">
    <source>
        <dbReference type="ARBA" id="ARBA00010766"/>
    </source>
</evidence>
<dbReference type="EMBL" id="CP059851">
    <property type="protein sequence ID" value="QMW23638.1"/>
    <property type="molecule type" value="Genomic_DNA"/>
</dbReference>
<evidence type="ECO:0000313" key="8">
    <source>
        <dbReference type="EMBL" id="QMW23638.1"/>
    </source>
</evidence>
<reference evidence="8 9" key="1">
    <citation type="submission" date="2020-07" db="EMBL/GenBank/DDBJ databases">
        <title>Complete genome sequence for Sandaracinobacter sp. M6.</title>
        <authorList>
            <person name="Tang Y."/>
            <person name="Liu Q."/>
            <person name="Guo Z."/>
            <person name="Lei P."/>
            <person name="Huang B."/>
        </authorList>
    </citation>
    <scope>NUCLEOTIDE SEQUENCE [LARGE SCALE GENOMIC DNA]</scope>
    <source>
        <strain evidence="8 9">M6</strain>
    </source>
</reference>
<feature type="domain" description="COQ9 C-terminal" evidence="7">
    <location>
        <begin position="118"/>
        <end position="188"/>
    </location>
</feature>
<comment type="function">
    <text evidence="6">Membrane-associated protein that warps the membrane surface to access and bind aromatic isoprenes with high specificity, including ubiquinone (CoQ) isoprene intermediates and presents them directly to COQ7, therefore facilitating the COQ7-mediated hydroxylase step. Participates in the biosynthesis of coenzyme Q, also named ubiquinone, an essential lipid-soluble electron transporter for aerobic cellular respiration.</text>
</comment>
<keyword evidence="4" id="KW-0809">Transit peptide</keyword>
<protein>
    <submittedName>
        <fullName evidence="8">COQ9 family protein</fullName>
    </submittedName>
</protein>
<keyword evidence="5" id="KW-0446">Lipid-binding</keyword>
<dbReference type="Pfam" id="PF08511">
    <property type="entry name" value="COQ9"/>
    <property type="match status" value="1"/>
</dbReference>
<gene>
    <name evidence="8" type="ORF">H3309_03875</name>
</gene>
<sequence>MEDLTLDELRPRLATALLAHVPFDGWSRAALANTASDIGVDPDVAALAFPNGAPDMIAAYIGTADQAMLAACATPDFAALKIRERITRAIRVRFEAAEPHQEAIRRASAILALPGNAALSARLLWSTADAIWRAAGDTSTDFNHYSKRALASAVYASTLLYWLQDDSEGRSATWAFLDRRIAGVMRIEKLKARFKGAEGFSPLRFLGRLRYPAG</sequence>
<evidence type="ECO:0000256" key="4">
    <source>
        <dbReference type="ARBA" id="ARBA00022946"/>
    </source>
</evidence>
<accession>A0A7G5IJU6</accession>
<dbReference type="Proteomes" id="UP000515292">
    <property type="component" value="Chromosome"/>
</dbReference>
<keyword evidence="9" id="KW-1185">Reference proteome</keyword>
<dbReference type="GO" id="GO:0008289">
    <property type="term" value="F:lipid binding"/>
    <property type="evidence" value="ECO:0007669"/>
    <property type="project" value="UniProtKB-KW"/>
</dbReference>
<evidence type="ECO:0000259" key="7">
    <source>
        <dbReference type="Pfam" id="PF08511"/>
    </source>
</evidence>
<dbReference type="KEGG" id="sand:H3309_03875"/>
<comment type="pathway">
    <text evidence="1">Cofactor biosynthesis; ubiquinone biosynthesis.</text>
</comment>
<dbReference type="GO" id="GO:0006744">
    <property type="term" value="P:ubiquinone biosynthetic process"/>
    <property type="evidence" value="ECO:0007669"/>
    <property type="project" value="UniProtKB-KW"/>
</dbReference>
<dbReference type="AlphaFoldDB" id="A0A7G5IJU6"/>
<evidence type="ECO:0000256" key="6">
    <source>
        <dbReference type="ARBA" id="ARBA00058104"/>
    </source>
</evidence>
<comment type="similarity">
    <text evidence="2">Belongs to the COQ9 family.</text>
</comment>
<dbReference type="InterPro" id="IPR013718">
    <property type="entry name" value="COQ9_C"/>
</dbReference>
<name>A0A7G5IJU6_9SPHN</name>
<keyword evidence="3" id="KW-0831">Ubiquinone biosynthesis</keyword>
<dbReference type="RefSeq" id="WP_182297461.1">
    <property type="nucleotide sequence ID" value="NZ_CP059851.1"/>
</dbReference>
<dbReference type="NCBIfam" id="TIGR02396">
    <property type="entry name" value="diverge_rpsU"/>
    <property type="match status" value="1"/>
</dbReference>
<evidence type="ECO:0000256" key="3">
    <source>
        <dbReference type="ARBA" id="ARBA00022688"/>
    </source>
</evidence>
<proteinExistence type="inferred from homology"/>
<evidence type="ECO:0000256" key="5">
    <source>
        <dbReference type="ARBA" id="ARBA00023121"/>
    </source>
</evidence>
<dbReference type="PANTHER" id="PTHR21427">
    <property type="entry name" value="UBIQUINONE BIOSYNTHESIS PROTEIN COQ9, MITOCHONDRIAL"/>
    <property type="match status" value="1"/>
</dbReference>
<dbReference type="Gene3D" id="1.10.357.10">
    <property type="entry name" value="Tetracycline Repressor, domain 2"/>
    <property type="match status" value="1"/>
</dbReference>
<evidence type="ECO:0000313" key="9">
    <source>
        <dbReference type="Proteomes" id="UP000515292"/>
    </source>
</evidence>